<reference evidence="5" key="1">
    <citation type="submission" date="2024-05" db="EMBL/GenBank/DDBJ databases">
        <authorList>
            <person name="Cai S.Y."/>
            <person name="Jin L.M."/>
            <person name="Li H.R."/>
        </authorList>
    </citation>
    <scope>NUCLEOTIDE SEQUENCE</scope>
    <source>
        <strain evidence="5">A5-74</strain>
    </source>
</reference>
<dbReference type="InterPro" id="IPR050313">
    <property type="entry name" value="Carb_Metab_HTH_regulators"/>
</dbReference>
<gene>
    <name evidence="5" type="ORF">ABLG96_03490</name>
</gene>
<dbReference type="InterPro" id="IPR018356">
    <property type="entry name" value="Tscrpt_reg_HTH_DeoR_CS"/>
</dbReference>
<keyword evidence="3" id="KW-0804">Transcription</keyword>
<dbReference type="InterPro" id="IPR036390">
    <property type="entry name" value="WH_DNA-bd_sf"/>
</dbReference>
<proteinExistence type="predicted"/>
<dbReference type="EMBL" id="CP159218">
    <property type="protein sequence ID" value="XCG64418.1"/>
    <property type="molecule type" value="Genomic_DNA"/>
</dbReference>
<dbReference type="PROSITE" id="PS51000">
    <property type="entry name" value="HTH_DEOR_2"/>
    <property type="match status" value="1"/>
</dbReference>
<dbReference type="GO" id="GO:0003700">
    <property type="term" value="F:DNA-binding transcription factor activity"/>
    <property type="evidence" value="ECO:0007669"/>
    <property type="project" value="InterPro"/>
</dbReference>
<dbReference type="SMART" id="SM01134">
    <property type="entry name" value="DeoRC"/>
    <property type="match status" value="1"/>
</dbReference>
<dbReference type="PROSITE" id="PS00894">
    <property type="entry name" value="HTH_DEOR_1"/>
    <property type="match status" value="1"/>
</dbReference>
<name>A0AAU8DRI1_9ACTN</name>
<dbReference type="RefSeq" id="WP_353650031.1">
    <property type="nucleotide sequence ID" value="NZ_CP159218.1"/>
</dbReference>
<evidence type="ECO:0000259" key="4">
    <source>
        <dbReference type="PROSITE" id="PS51000"/>
    </source>
</evidence>
<dbReference type="Pfam" id="PF00455">
    <property type="entry name" value="DeoRC"/>
    <property type="match status" value="1"/>
</dbReference>
<dbReference type="AlphaFoldDB" id="A0AAU8DRI1"/>
<evidence type="ECO:0000256" key="1">
    <source>
        <dbReference type="ARBA" id="ARBA00023015"/>
    </source>
</evidence>
<sequence>MSFDEFDRERAIIVELDRVGRVVVADLAQRFGVSAVTIRKDLDALERRSMLRRVRGGAVPTGVSDEGAFEMRLRHSARAKRAIARAVAAEVSNGDVIAMDSSTTCWYLAHEILDRRNLIVVTNGLRTAELLMEQSSAMVLMPGGVLRRSAASMVGPIGDVLAGRGRIDKGFFGLIGLSVSHGLLDIVVEEAQTKAFIARSCNEVYGLFDSSKVDRFGLHSFAATDTITGLFTDDAFNAEQTAQWTAAGVDVHRVTVDHDADGADLPEYRRSDVHPTQRGA</sequence>
<dbReference type="InterPro" id="IPR014036">
    <property type="entry name" value="DeoR-like_C"/>
</dbReference>
<dbReference type="InterPro" id="IPR001034">
    <property type="entry name" value="DeoR_HTH"/>
</dbReference>
<protein>
    <submittedName>
        <fullName evidence="5">DeoR/GlpR family DNA-binding transcription regulator</fullName>
    </submittedName>
</protein>
<feature type="domain" description="HTH deoR-type" evidence="4">
    <location>
        <begin position="5"/>
        <end position="60"/>
    </location>
</feature>
<evidence type="ECO:0000313" key="5">
    <source>
        <dbReference type="EMBL" id="XCG64418.1"/>
    </source>
</evidence>
<keyword evidence="1" id="KW-0805">Transcription regulation</keyword>
<dbReference type="SMART" id="SM00420">
    <property type="entry name" value="HTH_DEOR"/>
    <property type="match status" value="1"/>
</dbReference>
<dbReference type="InterPro" id="IPR036388">
    <property type="entry name" value="WH-like_DNA-bd_sf"/>
</dbReference>
<dbReference type="PANTHER" id="PTHR30363">
    <property type="entry name" value="HTH-TYPE TRANSCRIPTIONAL REGULATOR SRLR-RELATED"/>
    <property type="match status" value="1"/>
</dbReference>
<dbReference type="Pfam" id="PF08220">
    <property type="entry name" value="HTH_DeoR"/>
    <property type="match status" value="1"/>
</dbReference>
<dbReference type="InterPro" id="IPR037171">
    <property type="entry name" value="NagB/RpiA_transferase-like"/>
</dbReference>
<evidence type="ECO:0000256" key="2">
    <source>
        <dbReference type="ARBA" id="ARBA00023125"/>
    </source>
</evidence>
<dbReference type="SUPFAM" id="SSF100950">
    <property type="entry name" value="NagB/RpiA/CoA transferase-like"/>
    <property type="match status" value="1"/>
</dbReference>
<dbReference type="PANTHER" id="PTHR30363:SF44">
    <property type="entry name" value="AGA OPERON TRANSCRIPTIONAL REPRESSOR-RELATED"/>
    <property type="match status" value="1"/>
</dbReference>
<dbReference type="Gene3D" id="1.10.10.10">
    <property type="entry name" value="Winged helix-like DNA-binding domain superfamily/Winged helix DNA-binding domain"/>
    <property type="match status" value="1"/>
</dbReference>
<dbReference type="Gene3D" id="3.40.50.1360">
    <property type="match status" value="1"/>
</dbReference>
<dbReference type="SUPFAM" id="SSF46785">
    <property type="entry name" value="Winged helix' DNA-binding domain"/>
    <property type="match status" value="1"/>
</dbReference>
<evidence type="ECO:0000256" key="3">
    <source>
        <dbReference type="ARBA" id="ARBA00023163"/>
    </source>
</evidence>
<organism evidence="5">
    <name type="scientific">Nakamurella sp. A5-74</name>
    <dbReference type="NCBI Taxonomy" id="3158264"/>
    <lineage>
        <taxon>Bacteria</taxon>
        <taxon>Bacillati</taxon>
        <taxon>Actinomycetota</taxon>
        <taxon>Actinomycetes</taxon>
        <taxon>Nakamurellales</taxon>
        <taxon>Nakamurellaceae</taxon>
        <taxon>Nakamurella</taxon>
    </lineage>
</organism>
<keyword evidence="2 5" id="KW-0238">DNA-binding</keyword>
<dbReference type="GO" id="GO:0003677">
    <property type="term" value="F:DNA binding"/>
    <property type="evidence" value="ECO:0007669"/>
    <property type="project" value="UniProtKB-KW"/>
</dbReference>
<dbReference type="PRINTS" id="PR00037">
    <property type="entry name" value="HTHLACR"/>
</dbReference>
<accession>A0AAU8DRI1</accession>